<reference evidence="1" key="1">
    <citation type="submission" date="2020-04" db="EMBL/GenBank/DDBJ databases">
        <authorList>
            <person name="Chiriac C."/>
            <person name="Salcher M."/>
            <person name="Ghai R."/>
            <person name="Kavagutti S V."/>
        </authorList>
    </citation>
    <scope>NUCLEOTIDE SEQUENCE</scope>
</reference>
<dbReference type="InterPro" id="IPR055631">
    <property type="entry name" value="DUF7207"/>
</dbReference>
<proteinExistence type="predicted"/>
<protein>
    <submittedName>
        <fullName evidence="1">Uncharacterized protein</fullName>
    </submittedName>
</protein>
<organism evidence="1">
    <name type="scientific">uncultured Caudovirales phage</name>
    <dbReference type="NCBI Taxonomy" id="2100421"/>
    <lineage>
        <taxon>Viruses</taxon>
        <taxon>Duplodnaviria</taxon>
        <taxon>Heunggongvirae</taxon>
        <taxon>Uroviricota</taxon>
        <taxon>Caudoviricetes</taxon>
        <taxon>Peduoviridae</taxon>
        <taxon>Maltschvirus</taxon>
        <taxon>Maltschvirus maltsch</taxon>
    </lineage>
</organism>
<dbReference type="Pfam" id="PF23837">
    <property type="entry name" value="DUF7207"/>
    <property type="match status" value="1"/>
</dbReference>
<sequence length="133" mass="15522">MNDHLTEENFLVYCAKVYDNPGMVSTEEFLEDLDRVKYIKKLITRYTETGELKERLILNHLITLQNCFGEHLAKILFLKAERQFHHIKPFLILINALPEVISNVGEHKKVYTDSIPLDIRVVTALRKINNAQD</sequence>
<gene>
    <name evidence="1" type="ORF">UFOVP395_166</name>
</gene>
<name>A0A6J5M3S1_9CAUD</name>
<evidence type="ECO:0000313" key="1">
    <source>
        <dbReference type="EMBL" id="CAB4140831.1"/>
    </source>
</evidence>
<accession>A0A6J5M3S1</accession>
<dbReference type="EMBL" id="LR796380">
    <property type="protein sequence ID" value="CAB4140831.1"/>
    <property type="molecule type" value="Genomic_DNA"/>
</dbReference>